<protein>
    <submittedName>
        <fullName evidence="1">Uncharacterized protein</fullName>
    </submittedName>
</protein>
<dbReference type="Proteomes" id="UP000059188">
    <property type="component" value="Unassembled WGS sequence"/>
</dbReference>
<evidence type="ECO:0000313" key="2">
    <source>
        <dbReference type="Proteomes" id="UP000059188"/>
    </source>
</evidence>
<name>A0A0B7F709_THACB</name>
<gene>
    <name evidence="1" type="ORF">RSOLAG1IB_00544</name>
</gene>
<keyword evidence="2" id="KW-1185">Reference proteome</keyword>
<sequence length="115" mass="12941">MGIWVSESNIYGRRCRQIPNVSTPFAVIIEVIYSSWATRGYCEGVTVWLSTSTTNPILSIPGSTWNNFGLILRVDVSHGNYRLWHVSRTVEDVGKSHIFEVKKPLPEPSGGRAEY</sequence>
<reference evidence="1 2" key="1">
    <citation type="submission" date="2014-11" db="EMBL/GenBank/DDBJ databases">
        <authorList>
            <person name="Wibberg Daniel"/>
        </authorList>
    </citation>
    <scope>NUCLEOTIDE SEQUENCE [LARGE SCALE GENOMIC DNA]</scope>
    <source>
        <strain evidence="1">Rhizoctonia solani AG1-IB 7/3/14</strain>
    </source>
</reference>
<evidence type="ECO:0000313" key="1">
    <source>
        <dbReference type="EMBL" id="CEL52007.1"/>
    </source>
</evidence>
<accession>A0A0B7F709</accession>
<dbReference type="AlphaFoldDB" id="A0A0B7F709"/>
<proteinExistence type="predicted"/>
<dbReference type="EMBL" id="LN679100">
    <property type="protein sequence ID" value="CEL52007.1"/>
    <property type="molecule type" value="Genomic_DNA"/>
</dbReference>
<organism evidence="1 2">
    <name type="scientific">Thanatephorus cucumeris (strain AG1-IB / isolate 7/3/14)</name>
    <name type="common">Lettuce bottom rot fungus</name>
    <name type="synonym">Rhizoctonia solani</name>
    <dbReference type="NCBI Taxonomy" id="1108050"/>
    <lineage>
        <taxon>Eukaryota</taxon>
        <taxon>Fungi</taxon>
        <taxon>Dikarya</taxon>
        <taxon>Basidiomycota</taxon>
        <taxon>Agaricomycotina</taxon>
        <taxon>Agaricomycetes</taxon>
        <taxon>Cantharellales</taxon>
        <taxon>Ceratobasidiaceae</taxon>
        <taxon>Rhizoctonia</taxon>
        <taxon>Rhizoctonia solani AG-1</taxon>
    </lineage>
</organism>